<evidence type="ECO:0000313" key="6">
    <source>
        <dbReference type="EMBL" id="PJK31582.1"/>
    </source>
</evidence>
<dbReference type="EMBL" id="PHIG01000004">
    <property type="protein sequence ID" value="PJK31582.1"/>
    <property type="molecule type" value="Genomic_DNA"/>
</dbReference>
<evidence type="ECO:0000259" key="5">
    <source>
        <dbReference type="Pfam" id="PF00296"/>
    </source>
</evidence>
<dbReference type="RefSeq" id="WP_109794408.1">
    <property type="nucleotide sequence ID" value="NZ_PHIG01000004.1"/>
</dbReference>
<evidence type="ECO:0000256" key="3">
    <source>
        <dbReference type="ARBA" id="ARBA00023002"/>
    </source>
</evidence>
<keyword evidence="1" id="KW-0285">Flavoprotein</keyword>
<dbReference type="NCBIfam" id="TIGR03619">
    <property type="entry name" value="F420_Rv2161c"/>
    <property type="match status" value="1"/>
</dbReference>
<evidence type="ECO:0000256" key="1">
    <source>
        <dbReference type="ARBA" id="ARBA00022630"/>
    </source>
</evidence>
<accession>A0A2M9G796</accession>
<evidence type="ECO:0000256" key="4">
    <source>
        <dbReference type="ARBA" id="ARBA00023033"/>
    </source>
</evidence>
<dbReference type="InterPro" id="IPR019921">
    <property type="entry name" value="Lucif-like_OxRdtase_Rv2161c"/>
</dbReference>
<dbReference type="InterPro" id="IPR011251">
    <property type="entry name" value="Luciferase-like_dom"/>
</dbReference>
<evidence type="ECO:0000313" key="7">
    <source>
        <dbReference type="Proteomes" id="UP000229498"/>
    </source>
</evidence>
<dbReference type="GO" id="GO:0046306">
    <property type="term" value="P:alkanesulfonate catabolic process"/>
    <property type="evidence" value="ECO:0007669"/>
    <property type="project" value="TreeGrafter"/>
</dbReference>
<protein>
    <submittedName>
        <fullName evidence="6">LLM class F420-dependent oxidoreductase</fullName>
    </submittedName>
</protein>
<dbReference type="Gene3D" id="3.20.20.30">
    <property type="entry name" value="Luciferase-like domain"/>
    <property type="match status" value="1"/>
</dbReference>
<name>A0A2M9G796_9PROT</name>
<dbReference type="InterPro" id="IPR036661">
    <property type="entry name" value="Luciferase-like_sf"/>
</dbReference>
<evidence type="ECO:0000256" key="2">
    <source>
        <dbReference type="ARBA" id="ARBA00022643"/>
    </source>
</evidence>
<keyword evidence="2" id="KW-0288">FMN</keyword>
<gene>
    <name evidence="6" type="ORF">CVT23_00550</name>
</gene>
<dbReference type="OrthoDB" id="5728724at2"/>
<dbReference type="PANTHER" id="PTHR42847">
    <property type="entry name" value="ALKANESULFONATE MONOOXYGENASE"/>
    <property type="match status" value="1"/>
</dbReference>
<sequence length="307" mass="34107">MKFGISLPVRGDDANPETFDRVADKAEAAGLDALWASDHLVMAPPNKSKYPGTPDGSLPPAWKRYYYQPFSVLNYLAGRTRNVRLGTSVLILPMRNPLEVAAQVAELDRVSRGRANFGVGVGWFEDEYDALGYPFRKRGKRANDGLAICRKLWTGEPAAHESEFYSFSGCVVGPTPVQKPHPPIYIGGHSPGALKRVAKYGDVWHPFRVTDAQVKELRGDLAKALEAEGRSIDDLPICPKVPLVFQEERTQDGQLPTQGRPQDILDALRRYEDAGATEFCFDIVPETPENAEVIIDRIMDEIRPKFA</sequence>
<keyword evidence="4" id="KW-0503">Monooxygenase</keyword>
<dbReference type="GO" id="GO:0008726">
    <property type="term" value="F:alkanesulfonate monooxygenase activity"/>
    <property type="evidence" value="ECO:0007669"/>
    <property type="project" value="TreeGrafter"/>
</dbReference>
<organism evidence="6 7">
    <name type="scientific">Minwuia thermotolerans</name>
    <dbReference type="NCBI Taxonomy" id="2056226"/>
    <lineage>
        <taxon>Bacteria</taxon>
        <taxon>Pseudomonadati</taxon>
        <taxon>Pseudomonadota</taxon>
        <taxon>Alphaproteobacteria</taxon>
        <taxon>Minwuiales</taxon>
        <taxon>Minwuiaceae</taxon>
        <taxon>Minwuia</taxon>
    </lineage>
</organism>
<dbReference type="PANTHER" id="PTHR42847:SF4">
    <property type="entry name" value="ALKANESULFONATE MONOOXYGENASE-RELATED"/>
    <property type="match status" value="1"/>
</dbReference>
<dbReference type="InterPro" id="IPR050172">
    <property type="entry name" value="SsuD_RutA_monooxygenase"/>
</dbReference>
<proteinExistence type="predicted"/>
<dbReference type="AlphaFoldDB" id="A0A2M9G796"/>
<keyword evidence="3" id="KW-0560">Oxidoreductase</keyword>
<dbReference type="Pfam" id="PF00296">
    <property type="entry name" value="Bac_luciferase"/>
    <property type="match status" value="1"/>
</dbReference>
<keyword evidence="7" id="KW-1185">Reference proteome</keyword>
<dbReference type="Proteomes" id="UP000229498">
    <property type="component" value="Unassembled WGS sequence"/>
</dbReference>
<reference evidence="6 7" key="1">
    <citation type="submission" date="2017-11" db="EMBL/GenBank/DDBJ databases">
        <title>Draft genome sequence of Rhizobiales bacterium SY3-13.</title>
        <authorList>
            <person name="Sun C."/>
        </authorList>
    </citation>
    <scope>NUCLEOTIDE SEQUENCE [LARGE SCALE GENOMIC DNA]</scope>
    <source>
        <strain evidence="6 7">SY3-13</strain>
    </source>
</reference>
<dbReference type="SUPFAM" id="SSF51679">
    <property type="entry name" value="Bacterial luciferase-like"/>
    <property type="match status" value="1"/>
</dbReference>
<comment type="caution">
    <text evidence="6">The sequence shown here is derived from an EMBL/GenBank/DDBJ whole genome shotgun (WGS) entry which is preliminary data.</text>
</comment>
<feature type="domain" description="Luciferase-like" evidence="5">
    <location>
        <begin position="1"/>
        <end position="249"/>
    </location>
</feature>